<evidence type="ECO:0000313" key="1">
    <source>
        <dbReference type="EMBL" id="SCV01627.1"/>
    </source>
</evidence>
<proteinExistence type="predicted"/>
<name>A0A1K0ISK2_CUPNE</name>
<dbReference type="EMBL" id="FMSH01000534">
    <property type="protein sequence ID" value="SCV01627.1"/>
    <property type="molecule type" value="Genomic_DNA"/>
</dbReference>
<accession>A0A1K0ISK2</accession>
<organism evidence="1">
    <name type="scientific">Cupriavidus necator</name>
    <name type="common">Alcaligenes eutrophus</name>
    <name type="synonym">Ralstonia eutropha</name>
    <dbReference type="NCBI Taxonomy" id="106590"/>
    <lineage>
        <taxon>Bacteria</taxon>
        <taxon>Pseudomonadati</taxon>
        <taxon>Pseudomonadota</taxon>
        <taxon>Betaproteobacteria</taxon>
        <taxon>Burkholderiales</taxon>
        <taxon>Burkholderiaceae</taxon>
        <taxon>Cupriavidus</taxon>
    </lineage>
</organism>
<dbReference type="AlphaFoldDB" id="A0A1K0ISK2"/>
<reference evidence="1" key="1">
    <citation type="submission" date="2016-09" db="EMBL/GenBank/DDBJ databases">
        <authorList>
            <person name="Capua I."/>
            <person name="De Benedictis P."/>
            <person name="Joannis T."/>
            <person name="Lombin L.H."/>
            <person name="Cattoli G."/>
        </authorList>
    </citation>
    <scope>NUCLEOTIDE SEQUENCE</scope>
    <source>
        <strain evidence="1">B9</strain>
    </source>
</reference>
<protein>
    <submittedName>
        <fullName evidence="1">Uncharacterized protein</fullName>
    </submittedName>
</protein>
<sequence>MVRATLFWLNKDATLIQIIRSGFYWYFYCAWPTIFPLTLAPSQFRTGCRHLWKQNG</sequence>
<gene>
    <name evidence="1" type="ORF">CNECB9_840002</name>
</gene>